<dbReference type="PROSITE" id="PS00010">
    <property type="entry name" value="ASX_HYDROXYL"/>
    <property type="match status" value="1"/>
</dbReference>
<dbReference type="GO" id="GO:0030247">
    <property type="term" value="F:polysaccharide binding"/>
    <property type="evidence" value="ECO:0007669"/>
    <property type="project" value="InterPro"/>
</dbReference>
<reference evidence="9" key="1">
    <citation type="submission" date="2018-01" db="EMBL/GenBank/DDBJ databases">
        <authorList>
            <person name="Mao J.F."/>
        </authorList>
    </citation>
    <scope>NUCLEOTIDE SEQUENCE</scope>
    <source>
        <strain evidence="9">Huo1</strain>
        <tissue evidence="9">Leaf</tissue>
    </source>
</reference>
<dbReference type="PROSITE" id="PS50026">
    <property type="entry name" value="EGF_3"/>
    <property type="match status" value="1"/>
</dbReference>
<comment type="caution">
    <text evidence="6">Lacks conserved residue(s) required for the propagation of feature annotation.</text>
</comment>
<dbReference type="Pfam" id="PF07645">
    <property type="entry name" value="EGF_CA"/>
    <property type="match status" value="1"/>
</dbReference>
<keyword evidence="5" id="KW-1015">Disulfide bond</keyword>
<evidence type="ECO:0000313" key="10">
    <source>
        <dbReference type="Proteomes" id="UP000298416"/>
    </source>
</evidence>
<feature type="chain" id="PRO_5036461048" description="EGF-like domain-containing protein" evidence="7">
    <location>
        <begin position="23"/>
        <end position="370"/>
    </location>
</feature>
<evidence type="ECO:0000259" key="8">
    <source>
        <dbReference type="PROSITE" id="PS50026"/>
    </source>
</evidence>
<dbReference type="InterPro" id="IPR049883">
    <property type="entry name" value="NOTCH1_EGF-like"/>
</dbReference>
<evidence type="ECO:0000256" key="5">
    <source>
        <dbReference type="ARBA" id="ARBA00023157"/>
    </source>
</evidence>
<evidence type="ECO:0000256" key="7">
    <source>
        <dbReference type="SAM" id="SignalP"/>
    </source>
</evidence>
<dbReference type="GO" id="GO:0016020">
    <property type="term" value="C:membrane"/>
    <property type="evidence" value="ECO:0007669"/>
    <property type="project" value="UniProtKB-SubCell"/>
</dbReference>
<evidence type="ECO:0000256" key="4">
    <source>
        <dbReference type="ARBA" id="ARBA00022737"/>
    </source>
</evidence>
<dbReference type="InterPro" id="IPR018097">
    <property type="entry name" value="EGF_Ca-bd_CS"/>
</dbReference>
<dbReference type="InterPro" id="IPR025287">
    <property type="entry name" value="WAK_GUB"/>
</dbReference>
<evidence type="ECO:0000256" key="6">
    <source>
        <dbReference type="PROSITE-ProRule" id="PRU00076"/>
    </source>
</evidence>
<dbReference type="CDD" id="cd00054">
    <property type="entry name" value="EGF_CA"/>
    <property type="match status" value="1"/>
</dbReference>
<dbReference type="SMART" id="SM00179">
    <property type="entry name" value="EGF_CA"/>
    <property type="match status" value="1"/>
</dbReference>
<reference evidence="9" key="2">
    <citation type="submission" date="2020-08" db="EMBL/GenBank/DDBJ databases">
        <title>Plant Genome Project.</title>
        <authorList>
            <person name="Zhang R.-G."/>
        </authorList>
    </citation>
    <scope>NUCLEOTIDE SEQUENCE</scope>
    <source>
        <strain evidence="9">Huo1</strain>
        <tissue evidence="9">Leaf</tissue>
    </source>
</reference>
<feature type="signal peptide" evidence="7">
    <location>
        <begin position="1"/>
        <end position="22"/>
    </location>
</feature>
<dbReference type="FunFam" id="2.10.25.10:FF:000038">
    <property type="entry name" value="Fibrillin 2"/>
    <property type="match status" value="1"/>
</dbReference>
<name>A0A8X8XI23_SALSN</name>
<dbReference type="InterPro" id="IPR000152">
    <property type="entry name" value="EGF-type_Asp/Asn_hydroxyl_site"/>
</dbReference>
<dbReference type="PROSITE" id="PS01187">
    <property type="entry name" value="EGF_CA"/>
    <property type="match status" value="1"/>
</dbReference>
<gene>
    <name evidence="9" type="ORF">SASPL_126923</name>
</gene>
<evidence type="ECO:0000256" key="1">
    <source>
        <dbReference type="ARBA" id="ARBA00004167"/>
    </source>
</evidence>
<comment type="caution">
    <text evidence="9">The sequence shown here is derived from an EMBL/GenBank/DDBJ whole genome shotgun (WGS) entry which is preliminary data.</text>
</comment>
<dbReference type="InterPro" id="IPR000742">
    <property type="entry name" value="EGF"/>
</dbReference>
<keyword evidence="2 6" id="KW-0245">EGF-like domain</keyword>
<dbReference type="GO" id="GO:0005509">
    <property type="term" value="F:calcium ion binding"/>
    <property type="evidence" value="ECO:0007669"/>
    <property type="project" value="InterPro"/>
</dbReference>
<feature type="domain" description="EGF-like" evidence="8">
    <location>
        <begin position="298"/>
        <end position="342"/>
    </location>
</feature>
<keyword evidence="10" id="KW-1185">Reference proteome</keyword>
<sequence length="370" mass="40795">MVFERPILIFILAFSTPTLVFSSSHYNFPIAKPNNPNCNDTCGHIQIPFPFGTTPECSFARQFRLTCNHTASDPPKLLWWNTNFEITDISLDGQFTLMKTIAHDCYQSNGVQSSNFSSGIRLRPHFTLNNTANKFTVLGCSAIAAFTGISLNQTFITAGAALCSSEADLSEGTCNGAGCFQIDIPTDVSEYDVVIMSLTNYTTTSGFSNCTYAFAVERSAFRFSKDNLTNLLPRQRLPVVVDWVIGNGTCQDARRNATGYACVNANTTCYHPTNGHGYRCRCEDGFEGNPYLPQGCIDINECLNDTLHDCNKKASCTNNIGNYTCTCPENYEGNGIGEDGCKWKSPKDMKIAYVLIGKNILSFITDLIMF</sequence>
<dbReference type="SMART" id="SM00181">
    <property type="entry name" value="EGF"/>
    <property type="match status" value="2"/>
</dbReference>
<evidence type="ECO:0000313" key="9">
    <source>
        <dbReference type="EMBL" id="KAG6414205.1"/>
    </source>
</evidence>
<organism evidence="9">
    <name type="scientific">Salvia splendens</name>
    <name type="common">Scarlet sage</name>
    <dbReference type="NCBI Taxonomy" id="180675"/>
    <lineage>
        <taxon>Eukaryota</taxon>
        <taxon>Viridiplantae</taxon>
        <taxon>Streptophyta</taxon>
        <taxon>Embryophyta</taxon>
        <taxon>Tracheophyta</taxon>
        <taxon>Spermatophyta</taxon>
        <taxon>Magnoliopsida</taxon>
        <taxon>eudicotyledons</taxon>
        <taxon>Gunneridae</taxon>
        <taxon>Pentapetalae</taxon>
        <taxon>asterids</taxon>
        <taxon>lamiids</taxon>
        <taxon>Lamiales</taxon>
        <taxon>Lamiaceae</taxon>
        <taxon>Nepetoideae</taxon>
        <taxon>Mentheae</taxon>
        <taxon>Salviinae</taxon>
        <taxon>Salvia</taxon>
        <taxon>Salvia subgen. Calosphace</taxon>
        <taxon>core Calosphace</taxon>
    </lineage>
</organism>
<comment type="subcellular location">
    <subcellularLocation>
        <location evidence="1">Membrane</location>
        <topology evidence="1">Single-pass membrane protein</topology>
    </subcellularLocation>
</comment>
<dbReference type="Gene3D" id="2.10.25.10">
    <property type="entry name" value="Laminin"/>
    <property type="match status" value="1"/>
</dbReference>
<protein>
    <recommendedName>
        <fullName evidence="8">EGF-like domain-containing protein</fullName>
    </recommendedName>
</protein>
<dbReference type="SUPFAM" id="SSF57196">
    <property type="entry name" value="EGF/Laminin"/>
    <property type="match status" value="1"/>
</dbReference>
<dbReference type="InterPro" id="IPR001881">
    <property type="entry name" value="EGF-like_Ca-bd_dom"/>
</dbReference>
<dbReference type="PANTHER" id="PTHR33491">
    <property type="entry name" value="OSJNBA0016N04.9 PROTEIN"/>
    <property type="match status" value="1"/>
</dbReference>
<dbReference type="AlphaFoldDB" id="A0A8X8XI23"/>
<dbReference type="EMBL" id="PNBA02000009">
    <property type="protein sequence ID" value="KAG6414205.1"/>
    <property type="molecule type" value="Genomic_DNA"/>
</dbReference>
<accession>A0A8X8XI23</accession>
<keyword evidence="4" id="KW-0677">Repeat</keyword>
<keyword evidence="3 7" id="KW-0732">Signal</keyword>
<dbReference type="Pfam" id="PF13947">
    <property type="entry name" value="GUB_WAK_bind"/>
    <property type="match status" value="1"/>
</dbReference>
<evidence type="ECO:0000256" key="2">
    <source>
        <dbReference type="ARBA" id="ARBA00022536"/>
    </source>
</evidence>
<dbReference type="Proteomes" id="UP000298416">
    <property type="component" value="Unassembled WGS sequence"/>
</dbReference>
<proteinExistence type="predicted"/>
<evidence type="ECO:0000256" key="3">
    <source>
        <dbReference type="ARBA" id="ARBA00022729"/>
    </source>
</evidence>